<evidence type="ECO:0000313" key="3">
    <source>
        <dbReference type="EMBL" id="TCL11845.1"/>
    </source>
</evidence>
<name>A0A285G2T8_9EURY</name>
<dbReference type="EMBL" id="OBDR01000007">
    <property type="protein sequence ID" value="SNY17728.1"/>
    <property type="molecule type" value="Genomic_DNA"/>
</dbReference>
<protein>
    <submittedName>
        <fullName evidence="2">Uncharacterized protein</fullName>
    </submittedName>
</protein>
<evidence type="ECO:0000313" key="2">
    <source>
        <dbReference type="EMBL" id="SNY17728.1"/>
    </source>
</evidence>
<dbReference type="Proteomes" id="UP000251060">
    <property type="component" value="Unassembled WGS sequence"/>
</dbReference>
<dbReference type="EMBL" id="PVBU01000004">
    <property type="protein sequence ID" value="PQV42961.1"/>
    <property type="molecule type" value="Genomic_DNA"/>
</dbReference>
<reference evidence="2" key="1">
    <citation type="submission" date="2017-09" db="EMBL/GenBank/DDBJ databases">
        <authorList>
            <person name="Ehlers B."/>
            <person name="Leendertz F.H."/>
        </authorList>
    </citation>
    <scope>NUCLEOTIDE SEQUENCE [LARGE SCALE GENOMIC DNA]</scope>
    <source>
        <strain evidence="2">WG-1MB</strain>
    </source>
</reference>
<evidence type="ECO:0000313" key="6">
    <source>
        <dbReference type="Proteomes" id="UP000295404"/>
    </source>
</evidence>
<reference evidence="3 6" key="3">
    <citation type="submission" date="2019-03" db="EMBL/GenBank/DDBJ databases">
        <title>Subsurface microbial communities from deep shales in Ohio and West Virginia, USA.</title>
        <authorList>
            <person name="Wrighton K."/>
        </authorList>
    </citation>
    <scope>NUCLEOTIDE SEQUENCE [LARGE SCALE GENOMIC DNA]</scope>
    <source>
        <strain evidence="1 5">DSM 10369</strain>
        <strain evidence="3 6">WG1_MB</strain>
    </source>
</reference>
<evidence type="ECO:0000313" key="1">
    <source>
        <dbReference type="EMBL" id="PQV42961.1"/>
    </source>
</evidence>
<dbReference type="Proteomes" id="UP000217726">
    <property type="component" value="Unassembled WGS sequence"/>
</dbReference>
<reference evidence="4" key="2">
    <citation type="submission" date="2017-09" db="EMBL/GenBank/DDBJ databases">
        <authorList>
            <person name="Varghese N."/>
            <person name="Submissions S."/>
        </authorList>
    </citation>
    <scope>NUCLEOTIDE SEQUENCE [LARGE SCALE GENOMIC DNA]</scope>
    <source>
        <strain evidence="4">WG-1MB</strain>
    </source>
</reference>
<dbReference type="Proteomes" id="UP000295404">
    <property type="component" value="Unassembled WGS sequence"/>
</dbReference>
<accession>A0A285G2T8</accession>
<evidence type="ECO:0000313" key="5">
    <source>
        <dbReference type="Proteomes" id="UP000251060"/>
    </source>
</evidence>
<keyword evidence="4" id="KW-1185">Reference proteome</keyword>
<dbReference type="EMBL" id="SMMS01000001">
    <property type="protein sequence ID" value="TCL11845.1"/>
    <property type="molecule type" value="Genomic_DNA"/>
</dbReference>
<dbReference type="AlphaFoldDB" id="A0A285G2T8"/>
<sequence>MFTDFVCTKNIKFNVICLTIFLLISSFAGCIGPESVEKSSQISNGVDTSVNEEVEDLDINYSAIEVLPPYDESESEWLKTDPSNIAKIALNDIRARQVIQEGGTIMGVVYSCHPTPEDYDGPGCAPALRIRSGNKIIDFLIDEEKGVVVETVTEIRQNGSTVSID</sequence>
<evidence type="ECO:0000313" key="4">
    <source>
        <dbReference type="Proteomes" id="UP000217726"/>
    </source>
</evidence>
<gene>
    <name evidence="1" type="ORF">B0H22_104219</name>
    <name evidence="3" type="ORF">C7960_1041</name>
    <name evidence="2" type="ORF">SAMN06295989_107102</name>
</gene>
<dbReference type="RefSeq" id="WP_241646061.1">
    <property type="nucleotide sequence ID" value="NZ_OBDR01000007.1"/>
</dbReference>
<organism evidence="2 4">
    <name type="scientific">Methanohalophilus euhalobius</name>
    <dbReference type="NCBI Taxonomy" id="51203"/>
    <lineage>
        <taxon>Archaea</taxon>
        <taxon>Methanobacteriati</taxon>
        <taxon>Methanobacteriota</taxon>
        <taxon>Stenosarchaea group</taxon>
        <taxon>Methanomicrobia</taxon>
        <taxon>Methanosarcinales</taxon>
        <taxon>Methanosarcinaceae</taxon>
        <taxon>Methanohalophilus</taxon>
    </lineage>
</organism>
<proteinExistence type="predicted"/>